<evidence type="ECO:0000259" key="6">
    <source>
        <dbReference type="PROSITE" id="PS50949"/>
    </source>
</evidence>
<dbReference type="GO" id="GO:0030170">
    <property type="term" value="F:pyridoxal phosphate binding"/>
    <property type="evidence" value="ECO:0007669"/>
    <property type="project" value="InterPro"/>
</dbReference>
<keyword evidence="3" id="KW-0805">Transcription regulation</keyword>
<evidence type="ECO:0000313" key="8">
    <source>
        <dbReference type="Proteomes" id="UP000327424"/>
    </source>
</evidence>
<comment type="similarity">
    <text evidence="1">In the C-terminal section; belongs to the class-I pyridoxal-phosphate-dependent aminotransferase family.</text>
</comment>
<keyword evidence="7" id="KW-0032">Aminotransferase</keyword>
<evidence type="ECO:0000256" key="2">
    <source>
        <dbReference type="ARBA" id="ARBA00022898"/>
    </source>
</evidence>
<evidence type="ECO:0000256" key="5">
    <source>
        <dbReference type="ARBA" id="ARBA00023163"/>
    </source>
</evidence>
<dbReference type="InterPro" id="IPR015421">
    <property type="entry name" value="PyrdxlP-dep_Trfase_major"/>
</dbReference>
<evidence type="ECO:0000313" key="7">
    <source>
        <dbReference type="EMBL" id="QFI38063.1"/>
    </source>
</evidence>
<evidence type="ECO:0000256" key="4">
    <source>
        <dbReference type="ARBA" id="ARBA00023125"/>
    </source>
</evidence>
<dbReference type="PROSITE" id="PS50949">
    <property type="entry name" value="HTH_GNTR"/>
    <property type="match status" value="1"/>
</dbReference>
<dbReference type="Pfam" id="PF00392">
    <property type="entry name" value="GntR"/>
    <property type="match status" value="1"/>
</dbReference>
<dbReference type="GO" id="GO:0003700">
    <property type="term" value="F:DNA-binding transcription factor activity"/>
    <property type="evidence" value="ECO:0007669"/>
    <property type="project" value="InterPro"/>
</dbReference>
<evidence type="ECO:0000256" key="1">
    <source>
        <dbReference type="ARBA" id="ARBA00005384"/>
    </source>
</evidence>
<dbReference type="AlphaFoldDB" id="A0A5J6WJ57"/>
<sequence length="513" mass="57432">MKALNLILTTSEHSKSRAKYLLIADALRQAIKQGQVAPSEALPSARQLAAQLNVNRHTIMAAVAELVAQGWVEAKERSGYRVVKQLPIQTSQSLISTASNTINSTSQNSTSKNNSALKNDAVITPSFNWQFRYKNTATISDTKSPSAYQYNFAGGQPDNRLFPFSEFKHCFSQLCQRPKFDKLGYGASAGEAELTEQIATYLRRVRSITDKEIMICNGSQEGLYMVSKLLLQAGDKVAVEQFGYPPAWAAFKSSGAELVIIEQDDKGIIPAQLATQLIKGDIKLIYLTPLHQYPTTVTLAVSRRLQIYQLAAQYGVAIIEDDYDHEFHYDSQPLAPMAADDPLGLVIYISTFSKLMFGGVRVGYVVANNELITQLSAYKALMNHKNNVLIQQAVAKWMQQGGFESHLRRMTRCYHKRRDFLVSLLRDYQRQGLPINFNCPAGGMALWVDMGVSIVGLKQKLQTKNVYLQTEIEFNLLTEQDDSQYRFIRIGFASMDENEVTQGMKIITQTLYG</sequence>
<dbReference type="Proteomes" id="UP000327424">
    <property type="component" value="Chromosome"/>
</dbReference>
<dbReference type="PANTHER" id="PTHR46577">
    <property type="entry name" value="HTH-TYPE TRANSCRIPTIONAL REGULATORY PROTEIN GABR"/>
    <property type="match status" value="1"/>
</dbReference>
<keyword evidence="8" id="KW-1185">Reference proteome</keyword>
<dbReference type="SUPFAM" id="SSF53383">
    <property type="entry name" value="PLP-dependent transferases"/>
    <property type="match status" value="1"/>
</dbReference>
<dbReference type="InterPro" id="IPR015424">
    <property type="entry name" value="PyrdxlP-dep_Trfase"/>
</dbReference>
<dbReference type="Gene3D" id="3.40.640.10">
    <property type="entry name" value="Type I PLP-dependent aspartate aminotransferase-like (Major domain)"/>
    <property type="match status" value="1"/>
</dbReference>
<dbReference type="OrthoDB" id="9808770at2"/>
<dbReference type="KEGG" id="mmaa:FR932_09475"/>
<name>A0A5J6WJ57_MORMI</name>
<organism evidence="7 8">
    <name type="scientific">Moritella marina ATCC 15381</name>
    <dbReference type="NCBI Taxonomy" id="1202962"/>
    <lineage>
        <taxon>Bacteria</taxon>
        <taxon>Pseudomonadati</taxon>
        <taxon>Pseudomonadota</taxon>
        <taxon>Gammaproteobacteria</taxon>
        <taxon>Alteromonadales</taxon>
        <taxon>Moritellaceae</taxon>
        <taxon>Moritella</taxon>
    </lineage>
</organism>
<dbReference type="SUPFAM" id="SSF46785">
    <property type="entry name" value="Winged helix' DNA-binding domain"/>
    <property type="match status" value="1"/>
</dbReference>
<dbReference type="Gene3D" id="1.10.10.10">
    <property type="entry name" value="Winged helix-like DNA-binding domain superfamily/Winged helix DNA-binding domain"/>
    <property type="match status" value="1"/>
</dbReference>
<proteinExistence type="inferred from homology"/>
<dbReference type="GO" id="GO:0008483">
    <property type="term" value="F:transaminase activity"/>
    <property type="evidence" value="ECO:0007669"/>
    <property type="project" value="UniProtKB-KW"/>
</dbReference>
<dbReference type="CDD" id="cd00609">
    <property type="entry name" value="AAT_like"/>
    <property type="match status" value="1"/>
</dbReference>
<feature type="domain" description="HTH gntR-type" evidence="6">
    <location>
        <begin position="17"/>
        <end position="85"/>
    </location>
</feature>
<dbReference type="SMART" id="SM00345">
    <property type="entry name" value="HTH_GNTR"/>
    <property type="match status" value="1"/>
</dbReference>
<dbReference type="Pfam" id="PF00155">
    <property type="entry name" value="Aminotran_1_2"/>
    <property type="match status" value="1"/>
</dbReference>
<dbReference type="InterPro" id="IPR036390">
    <property type="entry name" value="WH_DNA-bd_sf"/>
</dbReference>
<reference evidence="7 8" key="1">
    <citation type="submission" date="2019-09" db="EMBL/GenBank/DDBJ databases">
        <title>Hybrid Assembly of the complete Genome of the Deep-Sea Bacterium Moritella marina from long Nanopore and Illumina reads.</title>
        <authorList>
            <person name="Magin S."/>
            <person name="Georgoulis A."/>
            <person name="Papadimitriou K."/>
            <person name="Iliakis G."/>
            <person name="Vorgias C.E."/>
        </authorList>
    </citation>
    <scope>NUCLEOTIDE SEQUENCE [LARGE SCALE GENOMIC DNA]</scope>
    <source>
        <strain evidence="7 8">MP-1</strain>
    </source>
</reference>
<keyword evidence="5" id="KW-0804">Transcription</keyword>
<evidence type="ECO:0000256" key="3">
    <source>
        <dbReference type="ARBA" id="ARBA00023015"/>
    </source>
</evidence>
<dbReference type="EMBL" id="CP044399">
    <property type="protein sequence ID" value="QFI38063.1"/>
    <property type="molecule type" value="Genomic_DNA"/>
</dbReference>
<accession>A0A5J6WJ57</accession>
<protein>
    <submittedName>
        <fullName evidence="7">PLP-dependent aminotransferase family protein</fullName>
    </submittedName>
</protein>
<keyword evidence="2" id="KW-0663">Pyridoxal phosphate</keyword>
<dbReference type="InterPro" id="IPR051446">
    <property type="entry name" value="HTH_trans_reg/aminotransferase"/>
</dbReference>
<dbReference type="InterPro" id="IPR000524">
    <property type="entry name" value="Tscrpt_reg_HTH_GntR"/>
</dbReference>
<keyword evidence="7" id="KW-0808">Transferase</keyword>
<dbReference type="InterPro" id="IPR004839">
    <property type="entry name" value="Aminotransferase_I/II_large"/>
</dbReference>
<dbReference type="PANTHER" id="PTHR46577:SF1">
    <property type="entry name" value="HTH-TYPE TRANSCRIPTIONAL REGULATORY PROTEIN GABR"/>
    <property type="match status" value="1"/>
</dbReference>
<dbReference type="InterPro" id="IPR036388">
    <property type="entry name" value="WH-like_DNA-bd_sf"/>
</dbReference>
<dbReference type="RefSeq" id="WP_019441761.1">
    <property type="nucleotide sequence ID" value="NZ_ALOE01000022.1"/>
</dbReference>
<keyword evidence="4" id="KW-0238">DNA-binding</keyword>
<dbReference type="PRINTS" id="PR00035">
    <property type="entry name" value="HTHGNTR"/>
</dbReference>
<gene>
    <name evidence="7" type="ORF">FR932_09475</name>
</gene>
<dbReference type="CDD" id="cd07377">
    <property type="entry name" value="WHTH_GntR"/>
    <property type="match status" value="1"/>
</dbReference>
<dbReference type="GO" id="GO:0003677">
    <property type="term" value="F:DNA binding"/>
    <property type="evidence" value="ECO:0007669"/>
    <property type="project" value="UniProtKB-KW"/>
</dbReference>